<organism evidence="3 4">
    <name type="scientific">Paramecium primaurelia</name>
    <dbReference type="NCBI Taxonomy" id="5886"/>
    <lineage>
        <taxon>Eukaryota</taxon>
        <taxon>Sar</taxon>
        <taxon>Alveolata</taxon>
        <taxon>Ciliophora</taxon>
        <taxon>Intramacronucleata</taxon>
        <taxon>Oligohymenophorea</taxon>
        <taxon>Peniculida</taxon>
        <taxon>Parameciidae</taxon>
        <taxon>Paramecium</taxon>
    </lineage>
</organism>
<evidence type="ECO:0000313" key="4">
    <source>
        <dbReference type="Proteomes" id="UP000688137"/>
    </source>
</evidence>
<feature type="region of interest" description="Disordered" evidence="2">
    <location>
        <begin position="226"/>
        <end position="250"/>
    </location>
</feature>
<feature type="coiled-coil region" evidence="1">
    <location>
        <begin position="78"/>
        <end position="196"/>
    </location>
</feature>
<feature type="region of interest" description="Disordered" evidence="2">
    <location>
        <begin position="328"/>
        <end position="384"/>
    </location>
</feature>
<protein>
    <submittedName>
        <fullName evidence="3">Uncharacterized protein</fullName>
    </submittedName>
</protein>
<keyword evidence="1" id="KW-0175">Coiled coil</keyword>
<dbReference type="Proteomes" id="UP000688137">
    <property type="component" value="Unassembled WGS sequence"/>
</dbReference>
<dbReference type="AlphaFoldDB" id="A0A8S1NGD0"/>
<sequence>METVTQQIKHLNQKNQELAALENRLIQLKQQLNLQEANNNIVQAKVDKIVYAKKQKFEDQMELSKIMEANNINDNGIHNFIRQNKQQQQEETKKMKQDMLDEKCLKSALVKQQLALQMYQNKKKREEELLEKQQQYARISEWEFNMKQDLEQKKAEKIERIRQEQNLFKEQIAKRLQEQQTLCDQMSNEEQRLLNKLKDSQVHGTTLKNDLMTALNLSIKEYNNISGLRPQNSKSQSLQKLPKESQNSPYAQLPTMLQMKVSGQLSNYLNSNSSFRESLMKEYQFSLPSLCKPSFNEQQQQVDRLYQSKTLKNSKQDLQSILNYCDNKSKSSQTKKKARMNQSDILSSDNHSISSKQNRKISQQQSISKQQSKELDKSTQNQQQ</sequence>
<feature type="coiled-coil region" evidence="1">
    <location>
        <begin position="1"/>
        <end position="45"/>
    </location>
</feature>
<name>A0A8S1NGD0_PARPR</name>
<evidence type="ECO:0000256" key="1">
    <source>
        <dbReference type="SAM" id="Coils"/>
    </source>
</evidence>
<proteinExistence type="predicted"/>
<feature type="compositionally biased region" description="Low complexity" evidence="2">
    <location>
        <begin position="352"/>
        <end position="370"/>
    </location>
</feature>
<comment type="caution">
    <text evidence="3">The sequence shown here is derived from an EMBL/GenBank/DDBJ whole genome shotgun (WGS) entry which is preliminary data.</text>
</comment>
<evidence type="ECO:0000313" key="3">
    <source>
        <dbReference type="EMBL" id="CAD8088563.1"/>
    </source>
</evidence>
<reference evidence="3" key="1">
    <citation type="submission" date="2021-01" db="EMBL/GenBank/DDBJ databases">
        <authorList>
            <consortium name="Genoscope - CEA"/>
            <person name="William W."/>
        </authorList>
    </citation>
    <scope>NUCLEOTIDE SEQUENCE</scope>
</reference>
<keyword evidence="4" id="KW-1185">Reference proteome</keyword>
<feature type="compositionally biased region" description="Polar residues" evidence="2">
    <location>
        <begin position="340"/>
        <end position="351"/>
    </location>
</feature>
<accession>A0A8S1NGD0</accession>
<dbReference type="EMBL" id="CAJJDM010000084">
    <property type="protein sequence ID" value="CAD8088563.1"/>
    <property type="molecule type" value="Genomic_DNA"/>
</dbReference>
<dbReference type="OMA" id="KKARMNQ"/>
<gene>
    <name evidence="3" type="ORF">PPRIM_AZ9-3.1.T0810166</name>
</gene>
<evidence type="ECO:0000256" key="2">
    <source>
        <dbReference type="SAM" id="MobiDB-lite"/>
    </source>
</evidence>